<sequence>MKLEDYLRNDFTNNLKPLIIKDKCEICGIDEKLHLHHVYDFSSYLKRCLTHLRLEYKEDIGEYNIKDLRLIRDSMISAQLRGRYKTLCRECHKEEHRIKGKVMYNKNAAIDEEKIKKEREKYNQEVLKPYLDSIIGKILFKEDQRKLAEIIDIKDKQGRRQKSISLLNSYLITNHNMMLTTKRVSLKDNKKKTTWILNNI</sequence>
<accession>A0A8S5RFQ9</accession>
<dbReference type="EMBL" id="BK059101">
    <property type="protein sequence ID" value="DAE29962.1"/>
    <property type="molecule type" value="Genomic_DNA"/>
</dbReference>
<name>A0A8S5RFQ9_9VIRU</name>
<proteinExistence type="predicted"/>
<protein>
    <submittedName>
        <fullName evidence="1">Uncharacterized protein</fullName>
    </submittedName>
</protein>
<organism evidence="1">
    <name type="scientific">virus sp. ctE0n6</name>
    <dbReference type="NCBI Taxonomy" id="2827985"/>
    <lineage>
        <taxon>Viruses</taxon>
    </lineage>
</organism>
<reference evidence="1" key="1">
    <citation type="journal article" date="2021" name="Proc. Natl. Acad. Sci. U.S.A.">
        <title>A Catalog of Tens of Thousands of Viruses from Human Metagenomes Reveals Hidden Associations with Chronic Diseases.</title>
        <authorList>
            <person name="Tisza M.J."/>
            <person name="Buck C.B."/>
        </authorList>
    </citation>
    <scope>NUCLEOTIDE SEQUENCE</scope>
    <source>
        <strain evidence="1">CtE0n6</strain>
    </source>
</reference>
<evidence type="ECO:0000313" key="1">
    <source>
        <dbReference type="EMBL" id="DAE29962.1"/>
    </source>
</evidence>